<accession>A0A1G9WRJ0</accession>
<proteinExistence type="predicted"/>
<dbReference type="RefSeq" id="WP_074521469.1">
    <property type="nucleotide sequence ID" value="NZ_FNHZ01000003.1"/>
</dbReference>
<protein>
    <submittedName>
        <fullName evidence="1">Coenzyme PQQ synthesis protein D (PqqD)</fullName>
    </submittedName>
</protein>
<evidence type="ECO:0000313" key="2">
    <source>
        <dbReference type="Proteomes" id="UP000187651"/>
    </source>
</evidence>
<name>A0A1G9WRJ0_9FIRM</name>
<reference evidence="2" key="1">
    <citation type="submission" date="2016-10" db="EMBL/GenBank/DDBJ databases">
        <authorList>
            <person name="Varghese N."/>
            <person name="Submissions S."/>
        </authorList>
    </citation>
    <scope>NUCLEOTIDE SEQUENCE [LARGE SCALE GENOMIC DNA]</scope>
    <source>
        <strain evidence="2">M83</strain>
    </source>
</reference>
<sequence>MAKKKAKDKKKNYLDNIPYIPEDRQWEVKGKIVYVTQINSGFYNKIAQKLFKTPKTSQIKLEGLGSFIWQQIDGKRSIYDIGILVADKYADKAEPLYERLSQYMKTLENLGFIKFKEN</sequence>
<keyword evidence="2" id="KW-1185">Reference proteome</keyword>
<dbReference type="EMBL" id="FNHZ01000003">
    <property type="protein sequence ID" value="SDM87057.1"/>
    <property type="molecule type" value="Genomic_DNA"/>
</dbReference>
<dbReference type="InterPro" id="IPR008792">
    <property type="entry name" value="PQQD"/>
</dbReference>
<dbReference type="Pfam" id="PF05402">
    <property type="entry name" value="PqqD"/>
    <property type="match status" value="1"/>
</dbReference>
<dbReference type="Proteomes" id="UP000187651">
    <property type="component" value="Unassembled WGS sequence"/>
</dbReference>
<evidence type="ECO:0000313" key="1">
    <source>
        <dbReference type="EMBL" id="SDM87057.1"/>
    </source>
</evidence>
<dbReference type="Gene3D" id="1.10.10.1150">
    <property type="entry name" value="Coenzyme PQQ synthesis protein D (PqqD)"/>
    <property type="match status" value="1"/>
</dbReference>
<organism evidence="1 2">
    <name type="scientific">Lachnospira pectinoschiza</name>
    <dbReference type="NCBI Taxonomy" id="28052"/>
    <lineage>
        <taxon>Bacteria</taxon>
        <taxon>Bacillati</taxon>
        <taxon>Bacillota</taxon>
        <taxon>Clostridia</taxon>
        <taxon>Lachnospirales</taxon>
        <taxon>Lachnospiraceae</taxon>
        <taxon>Lachnospira</taxon>
    </lineage>
</organism>
<gene>
    <name evidence="1" type="ORF">SAMN05216544_1314</name>
</gene>
<dbReference type="InterPro" id="IPR041881">
    <property type="entry name" value="PqqD_sf"/>
</dbReference>
<dbReference type="OrthoDB" id="308521at2"/>
<dbReference type="AlphaFoldDB" id="A0A1G9WRJ0"/>